<dbReference type="Pfam" id="PF08447">
    <property type="entry name" value="PAS_3"/>
    <property type="match status" value="1"/>
</dbReference>
<dbReference type="RefSeq" id="WP_091570182.1">
    <property type="nucleotide sequence ID" value="NZ_FNHP01000006.1"/>
</dbReference>
<feature type="transmembrane region" description="Helical" evidence="7">
    <location>
        <begin position="357"/>
        <end position="379"/>
    </location>
</feature>
<feature type="region of interest" description="Disordered" evidence="6">
    <location>
        <begin position="1"/>
        <end position="43"/>
    </location>
</feature>
<keyword evidence="5 7" id="KW-0472">Membrane</keyword>
<dbReference type="NCBIfam" id="TIGR00254">
    <property type="entry name" value="GGDEF"/>
    <property type="match status" value="1"/>
</dbReference>
<evidence type="ECO:0000256" key="7">
    <source>
        <dbReference type="SAM" id="Phobius"/>
    </source>
</evidence>
<protein>
    <submittedName>
        <fullName evidence="9">PAS domain S-box-containing protein/diguanylate cyclase (GGDEF) domain-containing protein</fullName>
    </submittedName>
</protein>
<name>A0A1G9TIF8_9BURK</name>
<dbReference type="OrthoDB" id="8929028at2"/>
<dbReference type="CDD" id="cd01949">
    <property type="entry name" value="GGDEF"/>
    <property type="match status" value="1"/>
</dbReference>
<dbReference type="Proteomes" id="UP000198552">
    <property type="component" value="Unassembled WGS sequence"/>
</dbReference>
<gene>
    <name evidence="9" type="ORF">SAMN05428957_106120</name>
</gene>
<evidence type="ECO:0000313" key="10">
    <source>
        <dbReference type="Proteomes" id="UP000198552"/>
    </source>
</evidence>
<keyword evidence="4 7" id="KW-1133">Transmembrane helix</keyword>
<dbReference type="SMART" id="SM00267">
    <property type="entry name" value="GGDEF"/>
    <property type="match status" value="1"/>
</dbReference>
<dbReference type="Pfam" id="PF00990">
    <property type="entry name" value="GGDEF"/>
    <property type="match status" value="1"/>
</dbReference>
<feature type="compositionally biased region" description="Low complexity" evidence="6">
    <location>
        <begin position="7"/>
        <end position="26"/>
    </location>
</feature>
<evidence type="ECO:0000259" key="8">
    <source>
        <dbReference type="PROSITE" id="PS50887"/>
    </source>
</evidence>
<evidence type="ECO:0000256" key="1">
    <source>
        <dbReference type="ARBA" id="ARBA00004651"/>
    </source>
</evidence>
<dbReference type="PANTHER" id="PTHR44757">
    <property type="entry name" value="DIGUANYLATE CYCLASE DGCP"/>
    <property type="match status" value="1"/>
</dbReference>
<dbReference type="CDD" id="cd18773">
    <property type="entry name" value="PDC1_HK_sensor"/>
    <property type="match status" value="1"/>
</dbReference>
<dbReference type="STRING" id="1527607.SAMN05428957_106120"/>
<reference evidence="10" key="1">
    <citation type="submission" date="2016-10" db="EMBL/GenBank/DDBJ databases">
        <authorList>
            <person name="Varghese N."/>
            <person name="Submissions S."/>
        </authorList>
    </citation>
    <scope>NUCLEOTIDE SEQUENCE [LARGE SCALE GENOMIC DNA]</scope>
    <source>
        <strain evidence="10">EPL6</strain>
    </source>
</reference>
<dbReference type="PROSITE" id="PS50887">
    <property type="entry name" value="GGDEF"/>
    <property type="match status" value="1"/>
</dbReference>
<dbReference type="AlphaFoldDB" id="A0A1G9TIF8"/>
<evidence type="ECO:0000313" key="9">
    <source>
        <dbReference type="EMBL" id="SDM46905.1"/>
    </source>
</evidence>
<dbReference type="SUPFAM" id="SSF55073">
    <property type="entry name" value="Nucleotide cyclase"/>
    <property type="match status" value="1"/>
</dbReference>
<dbReference type="EMBL" id="FNHP01000006">
    <property type="protein sequence ID" value="SDM46905.1"/>
    <property type="molecule type" value="Genomic_DNA"/>
</dbReference>
<keyword evidence="2" id="KW-1003">Cell membrane</keyword>
<dbReference type="InterPro" id="IPR052155">
    <property type="entry name" value="Biofilm_reg_signaling"/>
</dbReference>
<sequence>MTPVEHAAALRALSALPPDDAPPGAAQHTSVPAPPAGSAPLPADEALTAPLEDAGDVLNDPPELPGGWFPGPLVRRLMLVTLLAVAAAGALSGWLMARAAAHDALQRLVAQQSDEVELVARLLASKIEQSQKVLATVAESISPQMLDSPASLEWLLQQGLPAVRFFDAMQVVRRDGRLSVNLRYGRLEPPSELDPEERDHLRRTLLDGKPLVSGLLGRTPQEARVMFTVPLLRGEGRPAGAVAGVLRLQSQGLLPHSLALPARPDSRLVVFTDDGVILSHPDPARVLGQVRDEPGLAEAYALWRSRGRPLLPSEEMTQLPSGHVVSLAAVPMPQWMVARVSDPGALLEPVQGMQQRAWLQAGAATVVVALLALLAMGALARPLALLRQRAMQLQSRSGAAPALPDWPRSPGEVDDVVRVCLGLLEHRRAQQHGSQALMRQLQAVLAHVPLGIAVTRAERVEVVSLQACRLLGHTPAELHGCELLELLAPASGDTERLARHVRAQFAAHGAFDGELPLLRRDGGVQWVRAHGRPVRVGEPDAGTVWTLEDCSATRDARQQPAWQNSHDALTLLPHRAAFERRLRALLHARAARGGTRPPATPGLYGDDGDGVLMFMDLDHFAVINDLAGHDAGDDVLRYMARLLESEVRQTGWAARLGGDEFALVLPGATPARGQAVAEQLRAAVQAWEPCYGGRSFTLGLSIGLVPLPAGLRDVAPLLHAADMACYAAKRAGRNRVEVRRVALPSEPPG</sequence>
<dbReference type="InterPro" id="IPR000014">
    <property type="entry name" value="PAS"/>
</dbReference>
<proteinExistence type="predicted"/>
<dbReference type="InterPro" id="IPR000160">
    <property type="entry name" value="GGDEF_dom"/>
</dbReference>
<evidence type="ECO:0000256" key="2">
    <source>
        <dbReference type="ARBA" id="ARBA00022475"/>
    </source>
</evidence>
<organism evidence="9 10">
    <name type="scientific">Oryzisolibacter propanilivorax</name>
    <dbReference type="NCBI Taxonomy" id="1527607"/>
    <lineage>
        <taxon>Bacteria</taxon>
        <taxon>Pseudomonadati</taxon>
        <taxon>Pseudomonadota</taxon>
        <taxon>Betaproteobacteria</taxon>
        <taxon>Burkholderiales</taxon>
        <taxon>Comamonadaceae</taxon>
        <taxon>Oryzisolibacter</taxon>
    </lineage>
</organism>
<dbReference type="GO" id="GO:0005886">
    <property type="term" value="C:plasma membrane"/>
    <property type="evidence" value="ECO:0007669"/>
    <property type="project" value="UniProtKB-SubCell"/>
</dbReference>
<dbReference type="Gene3D" id="3.30.70.270">
    <property type="match status" value="1"/>
</dbReference>
<feature type="domain" description="GGDEF" evidence="8">
    <location>
        <begin position="608"/>
        <end position="741"/>
    </location>
</feature>
<evidence type="ECO:0000256" key="6">
    <source>
        <dbReference type="SAM" id="MobiDB-lite"/>
    </source>
</evidence>
<evidence type="ECO:0000256" key="3">
    <source>
        <dbReference type="ARBA" id="ARBA00022692"/>
    </source>
</evidence>
<dbReference type="NCBIfam" id="TIGR00229">
    <property type="entry name" value="sensory_box"/>
    <property type="match status" value="1"/>
</dbReference>
<feature type="transmembrane region" description="Helical" evidence="7">
    <location>
        <begin position="77"/>
        <end position="97"/>
    </location>
</feature>
<comment type="subcellular location">
    <subcellularLocation>
        <location evidence="1">Cell membrane</location>
        <topology evidence="1">Multi-pass membrane protein</topology>
    </subcellularLocation>
</comment>
<dbReference type="SUPFAM" id="SSF55785">
    <property type="entry name" value="PYP-like sensor domain (PAS domain)"/>
    <property type="match status" value="1"/>
</dbReference>
<accession>A0A1G9TIF8</accession>
<dbReference type="CDD" id="cd00130">
    <property type="entry name" value="PAS"/>
    <property type="match status" value="1"/>
</dbReference>
<evidence type="ECO:0000256" key="4">
    <source>
        <dbReference type="ARBA" id="ARBA00022989"/>
    </source>
</evidence>
<dbReference type="InterPro" id="IPR029787">
    <property type="entry name" value="Nucleotide_cyclase"/>
</dbReference>
<dbReference type="InterPro" id="IPR035965">
    <property type="entry name" value="PAS-like_dom_sf"/>
</dbReference>
<keyword evidence="10" id="KW-1185">Reference proteome</keyword>
<keyword evidence="3 7" id="KW-0812">Transmembrane</keyword>
<dbReference type="Gene3D" id="3.30.450.20">
    <property type="entry name" value="PAS domain"/>
    <property type="match status" value="2"/>
</dbReference>
<dbReference type="PANTHER" id="PTHR44757:SF2">
    <property type="entry name" value="BIOFILM ARCHITECTURE MAINTENANCE PROTEIN MBAA"/>
    <property type="match status" value="1"/>
</dbReference>
<dbReference type="InterPro" id="IPR013655">
    <property type="entry name" value="PAS_fold_3"/>
</dbReference>
<dbReference type="Pfam" id="PF02743">
    <property type="entry name" value="dCache_1"/>
    <property type="match status" value="1"/>
</dbReference>
<evidence type="ECO:0000256" key="5">
    <source>
        <dbReference type="ARBA" id="ARBA00023136"/>
    </source>
</evidence>
<dbReference type="InterPro" id="IPR033479">
    <property type="entry name" value="dCache_1"/>
</dbReference>
<dbReference type="InterPro" id="IPR043128">
    <property type="entry name" value="Rev_trsase/Diguanyl_cyclase"/>
</dbReference>